<dbReference type="AlphaFoldDB" id="A0AA51QYH9"/>
<dbReference type="GO" id="GO:0005829">
    <property type="term" value="C:cytosol"/>
    <property type="evidence" value="ECO:0007669"/>
    <property type="project" value="TreeGrafter"/>
</dbReference>
<dbReference type="RefSeq" id="WP_308135820.1">
    <property type="nucleotide sequence ID" value="NZ_CP133197.1"/>
</dbReference>
<dbReference type="InterPro" id="IPR036388">
    <property type="entry name" value="WH-like_DNA-bd_sf"/>
</dbReference>
<dbReference type="PANTHER" id="PTHR33221">
    <property type="entry name" value="WINGED HELIX-TURN-HELIX TRANSCRIPTIONAL REGULATOR, RRF2 FAMILY"/>
    <property type="match status" value="1"/>
</dbReference>
<evidence type="ECO:0000256" key="1">
    <source>
        <dbReference type="ARBA" id="ARBA00023125"/>
    </source>
</evidence>
<sequence>MRLSRKDEHSITAMLSLAATDRYAAPVSLTELSESLGISTSYLEHIFSGLRKHGLVEGLRGVGGGYRLARPATQISIADILHATHALTDEDTLESTLATVDTRGLEAAQGWVELSRRIRDFLGEITLADFASTKPSSVWKQREDSVSNYIATMFPPHSGQLIGERERGRPAGRPYL</sequence>
<reference evidence="3 4" key="1">
    <citation type="submission" date="2023-08" db="EMBL/GenBank/DDBJ databases">
        <title>New molecular markers tilS and rpoB for phylogenetic and monitoring studies of the genus Thiothrix biodiversity.</title>
        <authorList>
            <person name="Ravin N.V."/>
            <person name="Smolyakov D."/>
            <person name="Markov N.D."/>
            <person name="Beletsky A.V."/>
            <person name="Mardanov A.V."/>
            <person name="Rudenko T.S."/>
            <person name="Grabovich M.Y."/>
        </authorList>
    </citation>
    <scope>NUCLEOTIDE SEQUENCE</scope>
    <source>
        <strain evidence="3">DNT52</strain>
        <strain evidence="2 4">H33</strain>
    </source>
</reference>
<dbReference type="PROSITE" id="PS51197">
    <property type="entry name" value="HTH_RRF2_2"/>
    <property type="match status" value="1"/>
</dbReference>
<gene>
    <name evidence="2" type="ORF">RCC75_15935</name>
    <name evidence="3" type="ORF">RCG00_07785</name>
</gene>
<dbReference type="SUPFAM" id="SSF46785">
    <property type="entry name" value="Winged helix' DNA-binding domain"/>
    <property type="match status" value="1"/>
</dbReference>
<accession>A0AA51QYH9</accession>
<evidence type="ECO:0000313" key="3">
    <source>
        <dbReference type="EMBL" id="WML88268.1"/>
    </source>
</evidence>
<proteinExistence type="predicted"/>
<dbReference type="EMBL" id="CP133217">
    <property type="protein sequence ID" value="WML88268.1"/>
    <property type="molecule type" value="Genomic_DNA"/>
</dbReference>
<evidence type="ECO:0000313" key="4">
    <source>
        <dbReference type="Proteomes" id="UP001223336"/>
    </source>
</evidence>
<organism evidence="3">
    <name type="scientific">Thiothrix subterranea</name>
    <dbReference type="NCBI Taxonomy" id="2735563"/>
    <lineage>
        <taxon>Bacteria</taxon>
        <taxon>Pseudomonadati</taxon>
        <taxon>Pseudomonadota</taxon>
        <taxon>Gammaproteobacteria</taxon>
        <taxon>Thiotrichales</taxon>
        <taxon>Thiotrichaceae</taxon>
        <taxon>Thiothrix</taxon>
    </lineage>
</organism>
<dbReference type="GO" id="GO:0003700">
    <property type="term" value="F:DNA-binding transcription factor activity"/>
    <property type="evidence" value="ECO:0007669"/>
    <property type="project" value="TreeGrafter"/>
</dbReference>
<dbReference type="Proteomes" id="UP001229862">
    <property type="component" value="Chromosome"/>
</dbReference>
<dbReference type="Proteomes" id="UP001223336">
    <property type="component" value="Unassembled WGS sequence"/>
</dbReference>
<dbReference type="EMBL" id="JAVFKN010000024">
    <property type="protein sequence ID" value="MDQ5770031.1"/>
    <property type="molecule type" value="Genomic_DNA"/>
</dbReference>
<keyword evidence="1" id="KW-0238">DNA-binding</keyword>
<keyword evidence="4" id="KW-1185">Reference proteome</keyword>
<dbReference type="Pfam" id="PF02082">
    <property type="entry name" value="Rrf2"/>
    <property type="match status" value="1"/>
</dbReference>
<dbReference type="InterPro" id="IPR000944">
    <property type="entry name" value="Tscrpt_reg_Rrf2"/>
</dbReference>
<protein>
    <submittedName>
        <fullName evidence="3">Rrf2 family transcriptional regulator</fullName>
    </submittedName>
</protein>
<name>A0AA51QYH9_9GAMM</name>
<dbReference type="NCBIfam" id="TIGR00738">
    <property type="entry name" value="rrf2_super"/>
    <property type="match status" value="1"/>
</dbReference>
<dbReference type="Gene3D" id="1.10.10.10">
    <property type="entry name" value="Winged helix-like DNA-binding domain superfamily/Winged helix DNA-binding domain"/>
    <property type="match status" value="1"/>
</dbReference>
<evidence type="ECO:0000313" key="2">
    <source>
        <dbReference type="EMBL" id="MDQ5770031.1"/>
    </source>
</evidence>
<dbReference type="GO" id="GO:0003677">
    <property type="term" value="F:DNA binding"/>
    <property type="evidence" value="ECO:0007669"/>
    <property type="project" value="UniProtKB-KW"/>
</dbReference>
<dbReference type="InterPro" id="IPR036390">
    <property type="entry name" value="WH_DNA-bd_sf"/>
</dbReference>
<dbReference type="PANTHER" id="PTHR33221:SF5">
    <property type="entry name" value="HTH-TYPE TRANSCRIPTIONAL REGULATOR ISCR"/>
    <property type="match status" value="1"/>
</dbReference>